<dbReference type="SUPFAM" id="SSF56349">
    <property type="entry name" value="DNA breaking-rejoining enzymes"/>
    <property type="match status" value="1"/>
</dbReference>
<protein>
    <submittedName>
        <fullName evidence="2">Uncharacterized protein</fullName>
    </submittedName>
</protein>
<name>A0AAD9D3I0_9STRA</name>
<keyword evidence="1" id="KW-0233">DNA recombination</keyword>
<dbReference type="Proteomes" id="UP001224775">
    <property type="component" value="Unassembled WGS sequence"/>
</dbReference>
<proteinExistence type="predicted"/>
<reference evidence="2" key="1">
    <citation type="submission" date="2023-06" db="EMBL/GenBank/DDBJ databases">
        <title>Survivors Of The Sea: Transcriptome response of Skeletonema marinoi to long-term dormancy.</title>
        <authorList>
            <person name="Pinder M.I.M."/>
            <person name="Kourtchenko O."/>
            <person name="Robertson E.K."/>
            <person name="Larsson T."/>
            <person name="Maumus F."/>
            <person name="Osuna-Cruz C.M."/>
            <person name="Vancaester E."/>
            <person name="Stenow R."/>
            <person name="Vandepoele K."/>
            <person name="Ploug H."/>
            <person name="Bruchert V."/>
            <person name="Godhe A."/>
            <person name="Topel M."/>
        </authorList>
    </citation>
    <scope>NUCLEOTIDE SEQUENCE</scope>
    <source>
        <strain evidence="2">R05AC</strain>
    </source>
</reference>
<dbReference type="EMBL" id="JATAAI010000063">
    <property type="protein sequence ID" value="KAK1732566.1"/>
    <property type="molecule type" value="Genomic_DNA"/>
</dbReference>
<gene>
    <name evidence="2" type="ORF">QTG54_016707</name>
</gene>
<dbReference type="GO" id="GO:0006310">
    <property type="term" value="P:DNA recombination"/>
    <property type="evidence" value="ECO:0007669"/>
    <property type="project" value="UniProtKB-KW"/>
</dbReference>
<dbReference type="InterPro" id="IPR011010">
    <property type="entry name" value="DNA_brk_join_enz"/>
</dbReference>
<comment type="caution">
    <text evidence="2">The sequence shown here is derived from an EMBL/GenBank/DDBJ whole genome shotgun (WGS) entry which is preliminary data.</text>
</comment>
<dbReference type="GO" id="GO:0015074">
    <property type="term" value="P:DNA integration"/>
    <property type="evidence" value="ECO:0007669"/>
    <property type="project" value="InterPro"/>
</dbReference>
<accession>A0AAD9D3I0</accession>
<dbReference type="InterPro" id="IPR013762">
    <property type="entry name" value="Integrase-like_cat_sf"/>
</dbReference>
<dbReference type="Gene3D" id="1.10.443.10">
    <property type="entry name" value="Intergrase catalytic core"/>
    <property type="match status" value="1"/>
</dbReference>
<organism evidence="2 3">
    <name type="scientific">Skeletonema marinoi</name>
    <dbReference type="NCBI Taxonomy" id="267567"/>
    <lineage>
        <taxon>Eukaryota</taxon>
        <taxon>Sar</taxon>
        <taxon>Stramenopiles</taxon>
        <taxon>Ochrophyta</taxon>
        <taxon>Bacillariophyta</taxon>
        <taxon>Coscinodiscophyceae</taxon>
        <taxon>Thalassiosirophycidae</taxon>
        <taxon>Thalassiosirales</taxon>
        <taxon>Skeletonemataceae</taxon>
        <taxon>Skeletonema</taxon>
        <taxon>Skeletonema marinoi-dohrnii complex</taxon>
    </lineage>
</organism>
<keyword evidence="3" id="KW-1185">Reference proteome</keyword>
<evidence type="ECO:0000313" key="3">
    <source>
        <dbReference type="Proteomes" id="UP001224775"/>
    </source>
</evidence>
<dbReference type="GO" id="GO:0003677">
    <property type="term" value="F:DNA binding"/>
    <property type="evidence" value="ECO:0007669"/>
    <property type="project" value="InterPro"/>
</dbReference>
<evidence type="ECO:0000256" key="1">
    <source>
        <dbReference type="ARBA" id="ARBA00023172"/>
    </source>
</evidence>
<dbReference type="AlphaFoldDB" id="A0AAD9D3I0"/>
<sequence length="108" mass="11729">MAAAALDYPSCKGIPIDRIDTHSLHCGGANALALSGYSDRQIQKMGRWRSATFLEYIKESLFESSAGMSTNMKRSFNFVNVEGGVFRDITGVTLNSVYSVNTTPSPSN</sequence>
<evidence type="ECO:0000313" key="2">
    <source>
        <dbReference type="EMBL" id="KAK1732566.1"/>
    </source>
</evidence>